<evidence type="ECO:0000256" key="6">
    <source>
        <dbReference type="ARBA" id="ARBA00023242"/>
    </source>
</evidence>
<proteinExistence type="inferred from homology"/>
<dbReference type="EMBL" id="GEEE01004718">
    <property type="protein sequence ID" value="JAP58507.1"/>
    <property type="molecule type" value="Transcribed_RNA"/>
</dbReference>
<evidence type="ECO:0000256" key="8">
    <source>
        <dbReference type="ARBA" id="ARBA00048017"/>
    </source>
</evidence>
<dbReference type="EC" id="2.3.1.48" evidence="3"/>
<dbReference type="Gene3D" id="3.40.630.30">
    <property type="match status" value="1"/>
</dbReference>
<comment type="catalytic activity">
    <reaction evidence="8">
        <text>L-lysyl-[protein] + acetyl-CoA = N(6)-acetyl-L-lysyl-[protein] + CoA + H(+)</text>
        <dbReference type="Rhea" id="RHEA:45948"/>
        <dbReference type="Rhea" id="RHEA-COMP:9752"/>
        <dbReference type="Rhea" id="RHEA-COMP:10731"/>
        <dbReference type="ChEBI" id="CHEBI:15378"/>
        <dbReference type="ChEBI" id="CHEBI:29969"/>
        <dbReference type="ChEBI" id="CHEBI:57287"/>
        <dbReference type="ChEBI" id="CHEBI:57288"/>
        <dbReference type="ChEBI" id="CHEBI:61930"/>
        <dbReference type="EC" id="2.3.1.48"/>
    </reaction>
</comment>
<dbReference type="InterPro" id="IPR019467">
    <property type="entry name" value="Hat1_N"/>
</dbReference>
<evidence type="ECO:0000256" key="2">
    <source>
        <dbReference type="ARBA" id="ARBA00010543"/>
    </source>
</evidence>
<gene>
    <name evidence="11" type="primary">HAT1</name>
    <name evidence="11" type="ORF">TR148981</name>
</gene>
<sequence length="466" mass="53282">MESALQPIIDEFKVDAFDALHFKLLREKSDLQEGESFNPEMTHQIFGESEKIFGYKDLNVTVAVMAGSLSTYVDIKYSEKISPNLSKGVEPDDIIKEMSKIYDEKLITSEAAFWETFEEELSFRPFGTLKSGYTLNKGGHAHEFVIYHVDQSADNFDEFIKYHKRMEPFLIYFIDGSSFITLDENWSFYILYEKFTSHSSPEKRYGLVGFLTVYAFYAFPEHVRPRISQALILPPFRGMGHATRLLEAVYDDFVPLPKVVDITVEEPSVEFQRLRDFLDCKRCLQLNECVQQIKLAIVSSNALATNGHTIGADGDTPSCPKRRRTSVVASAVTLNPASPFVCVAREKLKLCRKQAYRVYDILRLFLLPRTNTEAETKYKNALRERTKIIYRRVNVKSMYTDPTSATVNGDMEKRAESLLMATLMDQQLEQEVTALADSLWDSYSSVVQKLDEAIEAGDFTVDKNFP</sequence>
<dbReference type="GO" id="GO:0004402">
    <property type="term" value="F:histone acetyltransferase activity"/>
    <property type="evidence" value="ECO:0007669"/>
    <property type="project" value="InterPro"/>
</dbReference>
<feature type="domain" description="Histone acetyltransferase type B catalytic subunit C-terminal" evidence="10">
    <location>
        <begin position="341"/>
        <end position="364"/>
    </location>
</feature>
<evidence type="ECO:0000259" key="10">
    <source>
        <dbReference type="Pfam" id="PF21183"/>
    </source>
</evidence>
<accession>A0A0X3Q7V2</accession>
<dbReference type="GO" id="GO:0000781">
    <property type="term" value="C:chromosome, telomeric region"/>
    <property type="evidence" value="ECO:0007669"/>
    <property type="project" value="GOC"/>
</dbReference>
<comment type="similarity">
    <text evidence="2">Belongs to the HAT1 family.</text>
</comment>
<dbReference type="Gene3D" id="1.10.10.390">
    <property type="match status" value="1"/>
</dbReference>
<evidence type="ECO:0000256" key="5">
    <source>
        <dbReference type="ARBA" id="ARBA00022679"/>
    </source>
</evidence>
<reference evidence="11" key="1">
    <citation type="submission" date="2016-01" db="EMBL/GenBank/DDBJ databases">
        <title>Reference transcriptome for the parasite Schistocephalus solidus: insights into the molecular evolution of parasitism.</title>
        <authorList>
            <person name="Hebert F.O."/>
            <person name="Grambauer S."/>
            <person name="Barber I."/>
            <person name="Landry C.R."/>
            <person name="Aubin-Horth N."/>
        </authorList>
    </citation>
    <scope>NUCLEOTIDE SEQUENCE</scope>
</reference>
<dbReference type="GO" id="GO:0005634">
    <property type="term" value="C:nucleus"/>
    <property type="evidence" value="ECO:0007669"/>
    <property type="project" value="UniProtKB-SubCell"/>
</dbReference>
<evidence type="ECO:0000256" key="4">
    <source>
        <dbReference type="ARBA" id="ARBA00021268"/>
    </source>
</evidence>
<keyword evidence="7" id="KW-0012">Acyltransferase</keyword>
<comment type="subcellular location">
    <subcellularLocation>
        <location evidence="1">Nucleus</location>
    </subcellularLocation>
</comment>
<dbReference type="InterPro" id="IPR016181">
    <property type="entry name" value="Acyl_CoA_acyltransferase"/>
</dbReference>
<keyword evidence="5 11" id="KW-0808">Transferase</keyword>
<keyword evidence="6" id="KW-0539">Nucleus</keyword>
<dbReference type="AlphaFoldDB" id="A0A0X3Q7V2"/>
<name>A0A0X3Q7V2_SCHSO</name>
<protein>
    <recommendedName>
        <fullName evidence="4">Histone acetyltransferase type B catalytic subunit</fullName>
        <ecNumber evidence="3">2.3.1.48</ecNumber>
    </recommendedName>
</protein>
<dbReference type="Gene3D" id="3.90.360.10">
    <property type="entry name" value="Histone acetyl transferase 1 (HAT1), N-terminal domain"/>
    <property type="match status" value="1"/>
</dbReference>
<dbReference type="PANTHER" id="PTHR12046">
    <property type="entry name" value="HISTONE ACETYLTRANSFERASE TYPE B CATALYTIC SUBUNIT"/>
    <property type="match status" value="1"/>
</dbReference>
<evidence type="ECO:0000256" key="1">
    <source>
        <dbReference type="ARBA" id="ARBA00004123"/>
    </source>
</evidence>
<evidence type="ECO:0000256" key="3">
    <source>
        <dbReference type="ARBA" id="ARBA00013184"/>
    </source>
</evidence>
<dbReference type="SUPFAM" id="SSF55729">
    <property type="entry name" value="Acyl-CoA N-acyltransferases (Nat)"/>
    <property type="match status" value="1"/>
</dbReference>
<dbReference type="Pfam" id="PF10394">
    <property type="entry name" value="Hat1_N"/>
    <property type="match status" value="1"/>
</dbReference>
<dbReference type="InterPro" id="IPR037113">
    <property type="entry name" value="Hat1_N_sf"/>
</dbReference>
<evidence type="ECO:0000259" key="9">
    <source>
        <dbReference type="Pfam" id="PF10394"/>
    </source>
</evidence>
<dbReference type="InterPro" id="IPR013523">
    <property type="entry name" value="Hist_AcTrfase_HAT1_C"/>
</dbReference>
<organism evidence="11">
    <name type="scientific">Schistocephalus solidus</name>
    <name type="common">Tapeworm</name>
    <dbReference type="NCBI Taxonomy" id="70667"/>
    <lineage>
        <taxon>Eukaryota</taxon>
        <taxon>Metazoa</taxon>
        <taxon>Spiralia</taxon>
        <taxon>Lophotrochozoa</taxon>
        <taxon>Platyhelminthes</taxon>
        <taxon>Cestoda</taxon>
        <taxon>Eucestoda</taxon>
        <taxon>Diphyllobothriidea</taxon>
        <taxon>Diphyllobothriidae</taxon>
        <taxon>Schistocephalus</taxon>
    </lineage>
</organism>
<dbReference type="GO" id="GO:0031509">
    <property type="term" value="P:subtelomeric heterochromatin formation"/>
    <property type="evidence" value="ECO:0007669"/>
    <property type="project" value="InterPro"/>
</dbReference>
<evidence type="ECO:0000256" key="7">
    <source>
        <dbReference type="ARBA" id="ARBA00023315"/>
    </source>
</evidence>
<dbReference type="InterPro" id="IPR017380">
    <property type="entry name" value="Hist_AcTrfase_B-typ_cat-su"/>
</dbReference>
<dbReference type="GO" id="GO:0042393">
    <property type="term" value="F:histone binding"/>
    <property type="evidence" value="ECO:0007669"/>
    <property type="project" value="InterPro"/>
</dbReference>
<feature type="domain" description="Histone acetyl transferase HAT1 N-terminal" evidence="9">
    <location>
        <begin position="13"/>
        <end position="175"/>
    </location>
</feature>
<dbReference type="Pfam" id="PF21183">
    <property type="entry name" value="HAT1_C"/>
    <property type="match status" value="1"/>
</dbReference>
<dbReference type="InterPro" id="IPR048776">
    <property type="entry name" value="HAT1_C"/>
</dbReference>
<evidence type="ECO:0000313" key="11">
    <source>
        <dbReference type="EMBL" id="JAP58507.1"/>
    </source>
</evidence>